<dbReference type="Proteomes" id="UP000053105">
    <property type="component" value="Unassembled WGS sequence"/>
</dbReference>
<keyword evidence="2" id="KW-1185">Reference proteome</keyword>
<dbReference type="EMBL" id="KQ435812">
    <property type="protein sequence ID" value="KOX72789.1"/>
    <property type="molecule type" value="Genomic_DNA"/>
</dbReference>
<reference evidence="1 2" key="1">
    <citation type="submission" date="2015-07" db="EMBL/GenBank/DDBJ databases">
        <title>The genome of Melipona quadrifasciata.</title>
        <authorList>
            <person name="Pan H."/>
            <person name="Kapheim K."/>
        </authorList>
    </citation>
    <scope>NUCLEOTIDE SEQUENCE [LARGE SCALE GENOMIC DNA]</scope>
    <source>
        <strain evidence="1">0111107301</strain>
        <tissue evidence="1">Whole body</tissue>
    </source>
</reference>
<gene>
    <name evidence="1" type="ORF">WN51_00729</name>
</gene>
<dbReference type="AlphaFoldDB" id="A0A0M8ZZL9"/>
<proteinExistence type="predicted"/>
<protein>
    <submittedName>
        <fullName evidence="1">Uncharacterized protein</fullName>
    </submittedName>
</protein>
<name>A0A0M8ZZL9_9HYME</name>
<organism evidence="1 2">
    <name type="scientific">Melipona quadrifasciata</name>
    <dbReference type="NCBI Taxonomy" id="166423"/>
    <lineage>
        <taxon>Eukaryota</taxon>
        <taxon>Metazoa</taxon>
        <taxon>Ecdysozoa</taxon>
        <taxon>Arthropoda</taxon>
        <taxon>Hexapoda</taxon>
        <taxon>Insecta</taxon>
        <taxon>Pterygota</taxon>
        <taxon>Neoptera</taxon>
        <taxon>Endopterygota</taxon>
        <taxon>Hymenoptera</taxon>
        <taxon>Apocrita</taxon>
        <taxon>Aculeata</taxon>
        <taxon>Apoidea</taxon>
        <taxon>Anthophila</taxon>
        <taxon>Apidae</taxon>
        <taxon>Melipona</taxon>
    </lineage>
</organism>
<accession>A0A0M8ZZL9</accession>
<sequence length="93" mass="10646">MKSYRGNFRDSHWFNDSHRFSVDNSVEPVHRVRRVFDDPPSAISFDETVATADYIAISGLLLGFRIASQTVLDVIGVSVLRMRIVVKRWCNFG</sequence>
<evidence type="ECO:0000313" key="1">
    <source>
        <dbReference type="EMBL" id="KOX72789.1"/>
    </source>
</evidence>
<evidence type="ECO:0000313" key="2">
    <source>
        <dbReference type="Proteomes" id="UP000053105"/>
    </source>
</evidence>
<dbReference type="OrthoDB" id="7579938at2759"/>